<dbReference type="Pfam" id="PF13412">
    <property type="entry name" value="HTH_24"/>
    <property type="match status" value="1"/>
</dbReference>
<name>A0ABX2GR78_9FIRM</name>
<evidence type="ECO:0000313" key="2">
    <source>
        <dbReference type="EMBL" id="NSF74259.1"/>
    </source>
</evidence>
<proteinExistence type="predicted"/>
<dbReference type="Gene3D" id="3.30.565.60">
    <property type="match status" value="1"/>
</dbReference>
<organism evidence="2 3">
    <name type="scientific">Blautia wexlerae</name>
    <dbReference type="NCBI Taxonomy" id="418240"/>
    <lineage>
        <taxon>Bacteria</taxon>
        <taxon>Bacillati</taxon>
        <taxon>Bacillota</taxon>
        <taxon>Clostridia</taxon>
        <taxon>Lachnospirales</taxon>
        <taxon>Lachnospiraceae</taxon>
        <taxon>Blautia</taxon>
    </lineage>
</organism>
<evidence type="ECO:0000313" key="3">
    <source>
        <dbReference type="Proteomes" id="UP000822152"/>
    </source>
</evidence>
<evidence type="ECO:0000259" key="1">
    <source>
        <dbReference type="Pfam" id="PF04326"/>
    </source>
</evidence>
<comment type="caution">
    <text evidence="2">The sequence shown here is derived from an EMBL/GenBank/DDBJ whole genome shotgun (WGS) entry which is preliminary data.</text>
</comment>
<dbReference type="InterPro" id="IPR038461">
    <property type="entry name" value="Schlafen_AlbA_2_dom_sf"/>
</dbReference>
<dbReference type="Gene3D" id="3.30.950.30">
    <property type="entry name" value="Schlafen, AAA domain"/>
    <property type="match status" value="1"/>
</dbReference>
<feature type="domain" description="Schlafen AlbA-2" evidence="1">
    <location>
        <begin position="14"/>
        <end position="128"/>
    </location>
</feature>
<dbReference type="PANTHER" id="PTHR30595">
    <property type="entry name" value="GLPR-RELATED TRANSCRIPTIONAL REPRESSOR"/>
    <property type="match status" value="1"/>
</dbReference>
<keyword evidence="3" id="KW-1185">Reference proteome</keyword>
<dbReference type="PANTHER" id="PTHR30595:SF6">
    <property type="entry name" value="SCHLAFEN ALBA-2 DOMAIN-CONTAINING PROTEIN"/>
    <property type="match status" value="1"/>
</dbReference>
<dbReference type="RefSeq" id="WP_173743695.1">
    <property type="nucleotide sequence ID" value="NZ_JAAIPF010000023.1"/>
</dbReference>
<accession>A0ABX2GR78</accession>
<dbReference type="Pfam" id="PF13749">
    <property type="entry name" value="HATPase_c_4"/>
    <property type="match status" value="1"/>
</dbReference>
<dbReference type="Pfam" id="PF04326">
    <property type="entry name" value="SLFN_AlbA_2"/>
    <property type="match status" value="1"/>
</dbReference>
<dbReference type="InterPro" id="IPR038475">
    <property type="entry name" value="RecG_C_sf"/>
</dbReference>
<dbReference type="InterPro" id="IPR036390">
    <property type="entry name" value="WH_DNA-bd_sf"/>
</dbReference>
<dbReference type="InterPro" id="IPR007421">
    <property type="entry name" value="Schlafen_AlbA_2_dom"/>
</dbReference>
<dbReference type="Gene3D" id="1.10.10.10">
    <property type="entry name" value="Winged helix-like DNA-binding domain superfamily/Winged helix DNA-binding domain"/>
    <property type="match status" value="1"/>
</dbReference>
<sequence length="509" mass="57917">MDIRNFESILTVGENVAVEFKRCGSGIGNDVYESICSFLNRFGGDLFMGVEDDGTVVGLPEKAASDMIKNFIKCISNPDLLSPTVYLSPEITEYQGKTVIHVHVPPSAEVHSYKKVIYDRVDDADVKVTSTGQIAQMYIRKQGIYTERKVYPYAELEDLRLDLLPRLRIMAANNSGNQGHPWSSLSDEELIKSAGLYGKDWETGKYGYNLAAIMLLGKDRVISDIVPAYMTDALLRRVNVDRYDDREVIQTNLIESYEQLMEFGRKHLQDKFFLEGDQRKSLRKIITREMIANTLIHREYTSPYQARFVIERNRMYIANANRCTKQGLITPDNLEPQSKNPVIASFFRNIGYAEQLGSGVRNLFKYSRFYSGQDPEFVEGDIFKIIVPLDDNYSLDHGNGANGANSCGIIDTISTDRVRESLIPYAADRRSFSFSEKSAGILSQEEAEILDRVKKNPYLTQSQIQREMGISLRSVKRVMSRLQQRGILVREGNNRSGSWMINDEVLFDR</sequence>
<dbReference type="SUPFAM" id="SSF46785">
    <property type="entry name" value="Winged helix' DNA-binding domain"/>
    <property type="match status" value="1"/>
</dbReference>
<dbReference type="Proteomes" id="UP000822152">
    <property type="component" value="Unassembled WGS sequence"/>
</dbReference>
<dbReference type="InterPro" id="IPR036388">
    <property type="entry name" value="WH-like_DNA-bd_sf"/>
</dbReference>
<dbReference type="EMBL" id="JAAIPF010000023">
    <property type="protein sequence ID" value="NSF74259.1"/>
    <property type="molecule type" value="Genomic_DNA"/>
</dbReference>
<reference evidence="2 3" key="1">
    <citation type="journal article" date="2020" name="Cell Host Microbe">
        <title>Functional and Genomic Variation between Human-Derived Isolates of Lachnospiraceae Reveals Inter- and Intra-Species Diversity.</title>
        <authorList>
            <person name="Sorbara M.T."/>
            <person name="Littmann E.R."/>
            <person name="Fontana E."/>
            <person name="Moody T.U."/>
            <person name="Kohout C.E."/>
            <person name="Gjonbalaj M."/>
            <person name="Eaton V."/>
            <person name="Seok R."/>
            <person name="Leiner I.M."/>
            <person name="Pamer E.G."/>
        </authorList>
    </citation>
    <scope>NUCLEOTIDE SEQUENCE [LARGE SCALE GENOMIC DNA]</scope>
    <source>
        <strain evidence="2 3">MSK.20.11</strain>
    </source>
</reference>
<gene>
    <name evidence="2" type="ORF">G4952_10630</name>
</gene>
<protein>
    <submittedName>
        <fullName evidence="2">Winged helix-turn-helix transcriptional regulator</fullName>
    </submittedName>
</protein>